<reference evidence="1 2" key="1">
    <citation type="submission" date="2011-04" db="EMBL/GenBank/DDBJ databases">
        <authorList>
            <person name="Muzny D."/>
            <person name="Qin X."/>
            <person name="Deng J."/>
            <person name="Jiang H."/>
            <person name="Liu Y."/>
            <person name="Qu J."/>
            <person name="Song X.-Z."/>
            <person name="Zhang L."/>
            <person name="Thornton R."/>
            <person name="Coyle M."/>
            <person name="Francisco L."/>
            <person name="Jackson L."/>
            <person name="Javaid M."/>
            <person name="Korchina V."/>
            <person name="Kovar C."/>
            <person name="Mata R."/>
            <person name="Mathew T."/>
            <person name="Ngo R."/>
            <person name="Nguyen L."/>
            <person name="Nguyen N."/>
            <person name="Okwuonu G."/>
            <person name="Ongeri F."/>
            <person name="Pham C."/>
            <person name="Simmons D."/>
            <person name="Wilczek-Boney K."/>
            <person name="Hale W."/>
            <person name="Jakkamsetti A."/>
            <person name="Pham P."/>
            <person name="Ruth R."/>
            <person name="San Lucas F."/>
            <person name="Warren J."/>
            <person name="Zhang J."/>
            <person name="Zhao Z."/>
            <person name="Zhou C."/>
            <person name="Zhu D."/>
            <person name="Lee S."/>
            <person name="Bess C."/>
            <person name="Blankenburg K."/>
            <person name="Forbes L."/>
            <person name="Fu Q."/>
            <person name="Gubbala S."/>
            <person name="Hirani K."/>
            <person name="Jayaseelan J.C."/>
            <person name="Lara F."/>
            <person name="Munidasa M."/>
            <person name="Palculict T."/>
            <person name="Patil S."/>
            <person name="Pu L.-L."/>
            <person name="Saada N."/>
            <person name="Tang L."/>
            <person name="Weissenberger G."/>
            <person name="Zhu Y."/>
            <person name="Hemphill L."/>
            <person name="Shang Y."/>
            <person name="Youmans B."/>
            <person name="Ayvaz T."/>
            <person name="Ross M."/>
            <person name="Santibanez J."/>
            <person name="Aqrawi P."/>
            <person name="Gross S."/>
            <person name="Joshi V."/>
            <person name="Fowler G."/>
            <person name="Nazareth L."/>
            <person name="Reid J."/>
            <person name="Worley K."/>
            <person name="Petrosino J."/>
            <person name="Highlander S."/>
            <person name="Gibbs R."/>
        </authorList>
    </citation>
    <scope>NUCLEOTIDE SEQUENCE [LARGE SCALE GENOMIC DNA]</scope>
    <source>
        <strain evidence="1 2">ATCC 23330</strain>
    </source>
</reference>
<protein>
    <submittedName>
        <fullName evidence="1">4-hydroxybenzoate octaprenyltransferase</fullName>
        <ecNumber evidence="1">2.5.1.-</ecNumber>
    </submittedName>
</protein>
<dbReference type="HOGENOM" id="CLU_3217384_0_0_4"/>
<sequence length="44" mass="4757">MCGTHARGCLINDLPFQLLTSLKLAISDDLKGRLKTSASTKLKP</sequence>
<dbReference type="GO" id="GO:0016740">
    <property type="term" value="F:transferase activity"/>
    <property type="evidence" value="ECO:0007669"/>
    <property type="project" value="UniProtKB-KW"/>
</dbReference>
<name>F5S8U4_KINKI</name>
<gene>
    <name evidence="1" type="ORF">HMPREF0476_1627</name>
</gene>
<dbReference type="EMBL" id="AFHS01000052">
    <property type="protein sequence ID" value="EGK07920.1"/>
    <property type="molecule type" value="Genomic_DNA"/>
</dbReference>
<dbReference type="AlphaFoldDB" id="F5S8U4"/>
<keyword evidence="1" id="KW-0808">Transferase</keyword>
<evidence type="ECO:0000313" key="2">
    <source>
        <dbReference type="Proteomes" id="UP000004207"/>
    </source>
</evidence>
<keyword evidence="2" id="KW-1185">Reference proteome</keyword>
<proteinExistence type="predicted"/>
<dbReference type="EC" id="2.5.1.-" evidence="1"/>
<evidence type="ECO:0000313" key="1">
    <source>
        <dbReference type="EMBL" id="EGK07920.1"/>
    </source>
</evidence>
<accession>F5S8U4</accession>
<comment type="caution">
    <text evidence="1">The sequence shown here is derived from an EMBL/GenBank/DDBJ whole genome shotgun (WGS) entry which is preliminary data.</text>
</comment>
<dbReference type="Proteomes" id="UP000004207">
    <property type="component" value="Unassembled WGS sequence"/>
</dbReference>
<organism evidence="1 2">
    <name type="scientific">Kingella kingae ATCC 23330</name>
    <dbReference type="NCBI Taxonomy" id="887327"/>
    <lineage>
        <taxon>Bacteria</taxon>
        <taxon>Pseudomonadati</taxon>
        <taxon>Pseudomonadota</taxon>
        <taxon>Betaproteobacteria</taxon>
        <taxon>Neisseriales</taxon>
        <taxon>Neisseriaceae</taxon>
        <taxon>Kingella</taxon>
    </lineage>
</organism>